<evidence type="ECO:0000313" key="3">
    <source>
        <dbReference type="Proteomes" id="UP000249390"/>
    </source>
</evidence>
<evidence type="ECO:0000256" key="1">
    <source>
        <dbReference type="SAM" id="Phobius"/>
    </source>
</evidence>
<organism evidence="2 3">
    <name type="scientific">Cuscuta australis</name>
    <dbReference type="NCBI Taxonomy" id="267555"/>
    <lineage>
        <taxon>Eukaryota</taxon>
        <taxon>Viridiplantae</taxon>
        <taxon>Streptophyta</taxon>
        <taxon>Embryophyta</taxon>
        <taxon>Tracheophyta</taxon>
        <taxon>Spermatophyta</taxon>
        <taxon>Magnoliopsida</taxon>
        <taxon>eudicotyledons</taxon>
        <taxon>Gunneridae</taxon>
        <taxon>Pentapetalae</taxon>
        <taxon>asterids</taxon>
        <taxon>lamiids</taxon>
        <taxon>Solanales</taxon>
        <taxon>Convolvulaceae</taxon>
        <taxon>Cuscuteae</taxon>
        <taxon>Cuscuta</taxon>
        <taxon>Cuscuta subgen. Grammica</taxon>
        <taxon>Cuscuta sect. Cleistogrammica</taxon>
    </lineage>
</organism>
<gene>
    <name evidence="2" type="ORF">DM860_000230</name>
</gene>
<keyword evidence="3" id="KW-1185">Reference proteome</keyword>
<evidence type="ECO:0000313" key="2">
    <source>
        <dbReference type="EMBL" id="RAL37536.1"/>
    </source>
</evidence>
<feature type="transmembrane region" description="Helical" evidence="1">
    <location>
        <begin position="12"/>
        <end position="33"/>
    </location>
</feature>
<accession>A0A328CWS6</accession>
<sequence length="178" mass="20457">MEDRNALVADCIVVSCCCQCLLLQLVVFILLKLPSGMIRRAKRYVKNLRTRNREGKGLQVKTRYGEEEDESMKRSQIHHVDAFFSFSGSCCMDEVERVLDELSQNGEFAFGSFWGRYDIVCSWSSPDEFVFEQLPRGVLDEFVYSKPSSHHFFNVRTPKEGGHGEFPIQTQTFANVPQ</sequence>
<dbReference type="PANTHER" id="PTHR33264">
    <property type="entry name" value="EXPRESSED PROTEIN"/>
    <property type="match status" value="1"/>
</dbReference>
<dbReference type="PANTHER" id="PTHR33264:SF27">
    <property type="entry name" value="TRANSMEMBRANE PROTEIN"/>
    <property type="match status" value="1"/>
</dbReference>
<dbReference type="Proteomes" id="UP000249390">
    <property type="component" value="Unassembled WGS sequence"/>
</dbReference>
<protein>
    <submittedName>
        <fullName evidence="2">Uncharacterized protein</fullName>
    </submittedName>
</protein>
<keyword evidence="1" id="KW-1133">Transmembrane helix</keyword>
<keyword evidence="1" id="KW-0812">Transmembrane</keyword>
<dbReference type="AlphaFoldDB" id="A0A328CWS6"/>
<comment type="caution">
    <text evidence="2">The sequence shown here is derived from an EMBL/GenBank/DDBJ whole genome shotgun (WGS) entry which is preliminary data.</text>
</comment>
<reference evidence="2 3" key="1">
    <citation type="submission" date="2018-06" db="EMBL/GenBank/DDBJ databases">
        <title>The Genome of Cuscuta australis (Dodder) Provides Insight into the Evolution of Plant Parasitism.</title>
        <authorList>
            <person name="Liu H."/>
        </authorList>
    </citation>
    <scope>NUCLEOTIDE SEQUENCE [LARGE SCALE GENOMIC DNA]</scope>
    <source>
        <strain evidence="3">cv. Yunnan</strain>
        <tissue evidence="2">Vines</tissue>
    </source>
</reference>
<dbReference type="EMBL" id="NQVE01000215">
    <property type="protein sequence ID" value="RAL37536.1"/>
    <property type="molecule type" value="Genomic_DNA"/>
</dbReference>
<name>A0A328CWS6_9ASTE</name>
<keyword evidence="1" id="KW-0472">Membrane</keyword>
<proteinExistence type="predicted"/>